<accession>A0A2S7MVS7</accession>
<sequence>MGIKALCLAFKNELTDSVEACMLGKDCNLKNGTEDRNLFCFISARTKPVLSGLVDEVEVIEMFGGSLPAYMCRLQLFLPKQFGDKLDRIKGEAHNK</sequence>
<evidence type="ECO:0000313" key="1">
    <source>
        <dbReference type="EMBL" id="PQD93879.1"/>
    </source>
</evidence>
<proteinExistence type="predicted"/>
<reference evidence="1 2" key="1">
    <citation type="submission" date="2017-12" db="EMBL/GenBank/DDBJ databases">
        <title>Taxonomic description and draft genome of Pradoshia cofamensis Gen. nov., sp. nov., a thermotolerant bacillale isolated from anterior gut of earthworm Eisenia fetida.</title>
        <authorList>
            <person name="Saha T."/>
            <person name="Chakraborty R."/>
        </authorList>
    </citation>
    <scope>NUCLEOTIDE SEQUENCE [LARGE SCALE GENOMIC DNA]</scope>
    <source>
        <strain evidence="1 2">EAG3</strain>
    </source>
</reference>
<evidence type="ECO:0000313" key="2">
    <source>
        <dbReference type="Proteomes" id="UP000239663"/>
    </source>
</evidence>
<gene>
    <name evidence="1" type="ORF">CYL18_17520</name>
</gene>
<dbReference type="Proteomes" id="UP000239663">
    <property type="component" value="Unassembled WGS sequence"/>
</dbReference>
<comment type="caution">
    <text evidence="1">The sequence shown here is derived from an EMBL/GenBank/DDBJ whole genome shotgun (WGS) entry which is preliminary data.</text>
</comment>
<keyword evidence="2" id="KW-1185">Reference proteome</keyword>
<dbReference type="AlphaFoldDB" id="A0A2S7MVS7"/>
<organism evidence="1 2">
    <name type="scientific">Pradoshia eiseniae</name>
    <dbReference type="NCBI Taxonomy" id="2064768"/>
    <lineage>
        <taxon>Bacteria</taxon>
        <taxon>Bacillati</taxon>
        <taxon>Bacillota</taxon>
        <taxon>Bacilli</taxon>
        <taxon>Bacillales</taxon>
        <taxon>Bacillaceae</taxon>
        <taxon>Pradoshia</taxon>
    </lineage>
</organism>
<dbReference type="EMBL" id="PKOZ01000019">
    <property type="protein sequence ID" value="PQD93879.1"/>
    <property type="molecule type" value="Genomic_DNA"/>
</dbReference>
<name>A0A2S7MVS7_9BACI</name>
<protein>
    <submittedName>
        <fullName evidence="1">Uncharacterized protein</fullName>
    </submittedName>
</protein>